<reference evidence="5 6" key="1">
    <citation type="journal article" date="2019" name="Nat. Microbiol.">
        <title>Mediterranean grassland soil C-N compound turnover is dependent on rainfall and depth, and is mediated by genomically divergent microorganisms.</title>
        <authorList>
            <person name="Diamond S."/>
            <person name="Andeer P.F."/>
            <person name="Li Z."/>
            <person name="Crits-Christoph A."/>
            <person name="Burstein D."/>
            <person name="Anantharaman K."/>
            <person name="Lane K.R."/>
            <person name="Thomas B.C."/>
            <person name="Pan C."/>
            <person name="Northen T.R."/>
            <person name="Banfield J.F."/>
        </authorList>
    </citation>
    <scope>NUCLEOTIDE SEQUENCE [LARGE SCALE GENOMIC DNA]</scope>
    <source>
        <strain evidence="5">WS_9</strain>
    </source>
</reference>
<dbReference type="InterPro" id="IPR036412">
    <property type="entry name" value="HAD-like_sf"/>
</dbReference>
<dbReference type="PANTHER" id="PTHR46470">
    <property type="entry name" value="N-ACYLNEURAMINATE-9-PHOSPHATASE"/>
    <property type="match status" value="1"/>
</dbReference>
<dbReference type="SFLD" id="SFLDS00003">
    <property type="entry name" value="Haloacid_Dehalogenase"/>
    <property type="match status" value="1"/>
</dbReference>
<dbReference type="InterPro" id="IPR006439">
    <property type="entry name" value="HAD-SF_hydro_IA"/>
</dbReference>
<dbReference type="PANTHER" id="PTHR46470:SF2">
    <property type="entry name" value="GLYCERALDEHYDE 3-PHOSPHATE PHOSPHATASE"/>
    <property type="match status" value="1"/>
</dbReference>
<organism evidence="5 6">
    <name type="scientific">Eiseniibacteriota bacterium</name>
    <dbReference type="NCBI Taxonomy" id="2212470"/>
    <lineage>
        <taxon>Bacteria</taxon>
        <taxon>Candidatus Eiseniibacteriota</taxon>
    </lineage>
</organism>
<proteinExistence type="predicted"/>
<evidence type="ECO:0000313" key="6">
    <source>
        <dbReference type="Proteomes" id="UP000317691"/>
    </source>
</evidence>
<accession>A0A538THM2</accession>
<gene>
    <name evidence="5" type="ORF">E6K79_10790</name>
</gene>
<keyword evidence="4" id="KW-0460">Magnesium</keyword>
<dbReference type="PRINTS" id="PR00413">
    <property type="entry name" value="HADHALOGNASE"/>
</dbReference>
<dbReference type="Proteomes" id="UP000317691">
    <property type="component" value="Unassembled WGS sequence"/>
</dbReference>
<dbReference type="Pfam" id="PF13419">
    <property type="entry name" value="HAD_2"/>
    <property type="match status" value="1"/>
</dbReference>
<dbReference type="Gene3D" id="3.40.50.1000">
    <property type="entry name" value="HAD superfamily/HAD-like"/>
    <property type="match status" value="1"/>
</dbReference>
<name>A0A538THM2_UNCEI</name>
<dbReference type="GO" id="GO:0046872">
    <property type="term" value="F:metal ion binding"/>
    <property type="evidence" value="ECO:0007669"/>
    <property type="project" value="UniProtKB-KW"/>
</dbReference>
<dbReference type="NCBIfam" id="TIGR01549">
    <property type="entry name" value="HAD-SF-IA-v1"/>
    <property type="match status" value="1"/>
</dbReference>
<dbReference type="SFLD" id="SFLDG01129">
    <property type="entry name" value="C1.5:_HAD__Beta-PGM__Phosphata"/>
    <property type="match status" value="1"/>
</dbReference>
<comment type="caution">
    <text evidence="5">The sequence shown here is derived from an EMBL/GenBank/DDBJ whole genome shotgun (WGS) entry which is preliminary data.</text>
</comment>
<evidence type="ECO:0000256" key="4">
    <source>
        <dbReference type="ARBA" id="ARBA00022842"/>
    </source>
</evidence>
<keyword evidence="2" id="KW-0479">Metal-binding</keyword>
<dbReference type="AlphaFoldDB" id="A0A538THM2"/>
<dbReference type="InterPro" id="IPR051400">
    <property type="entry name" value="HAD-like_hydrolase"/>
</dbReference>
<evidence type="ECO:0000256" key="1">
    <source>
        <dbReference type="ARBA" id="ARBA00001946"/>
    </source>
</evidence>
<evidence type="ECO:0000256" key="2">
    <source>
        <dbReference type="ARBA" id="ARBA00022723"/>
    </source>
</evidence>
<dbReference type="GO" id="GO:0044281">
    <property type="term" value="P:small molecule metabolic process"/>
    <property type="evidence" value="ECO:0007669"/>
    <property type="project" value="UniProtKB-ARBA"/>
</dbReference>
<evidence type="ECO:0000313" key="5">
    <source>
        <dbReference type="EMBL" id="TMQ63125.1"/>
    </source>
</evidence>
<protein>
    <submittedName>
        <fullName evidence="5">HAD family hydrolase</fullName>
    </submittedName>
</protein>
<dbReference type="Gene3D" id="1.10.150.520">
    <property type="match status" value="1"/>
</dbReference>
<keyword evidence="3 5" id="KW-0378">Hydrolase</keyword>
<dbReference type="InterPro" id="IPR041492">
    <property type="entry name" value="HAD_2"/>
</dbReference>
<dbReference type="EMBL" id="VBOZ01000033">
    <property type="protein sequence ID" value="TMQ63125.1"/>
    <property type="molecule type" value="Genomic_DNA"/>
</dbReference>
<comment type="cofactor">
    <cofactor evidence="1">
        <name>Mg(2+)</name>
        <dbReference type="ChEBI" id="CHEBI:18420"/>
    </cofactor>
</comment>
<sequence length="234" mass="26394">MRGVATMIRAIIFDLDNTLTDFMKMKRASIDAAVDGMLDAGLTLPREEVATRIYQVYDREGIEYQQVFDRFLNEQLGHIDYKILSSAIVAYRRARDSYLVLYPHVNITLVELLKRGLKLAVVSDAPRLQAWTRLAHLQLHQFFDTIVAFEDTGERKPSPKPFERAIDVLGIAPSEAIMVGDWPERDVVGAAKVGIKTAFARYGDTFGTVHSGADYDLNDIYELVAIVDRLNGRD</sequence>
<evidence type="ECO:0000256" key="3">
    <source>
        <dbReference type="ARBA" id="ARBA00022801"/>
    </source>
</evidence>
<dbReference type="GO" id="GO:0016791">
    <property type="term" value="F:phosphatase activity"/>
    <property type="evidence" value="ECO:0007669"/>
    <property type="project" value="TreeGrafter"/>
</dbReference>
<dbReference type="InterPro" id="IPR023214">
    <property type="entry name" value="HAD_sf"/>
</dbReference>
<dbReference type="SUPFAM" id="SSF56784">
    <property type="entry name" value="HAD-like"/>
    <property type="match status" value="1"/>
</dbReference>